<dbReference type="RefSeq" id="WP_185408758.1">
    <property type="nucleotide sequence ID" value="NZ_JAARRE010000001.1"/>
</dbReference>
<name>A0A7X1CNM7_9LIST</name>
<reference evidence="2 3" key="1">
    <citation type="submission" date="2020-03" db="EMBL/GenBank/DDBJ databases">
        <title>Soil Listeria distribution.</title>
        <authorList>
            <person name="Liao J."/>
            <person name="Wiedmann M."/>
        </authorList>
    </citation>
    <scope>NUCLEOTIDE SEQUENCE [LARGE SCALE GENOMIC DNA]</scope>
    <source>
        <strain evidence="2 3">FSL L7-0741</strain>
    </source>
</reference>
<feature type="transmembrane region" description="Helical" evidence="1">
    <location>
        <begin position="34"/>
        <end position="53"/>
    </location>
</feature>
<dbReference type="AlphaFoldDB" id="A0A7X1CNM7"/>
<dbReference type="PANTHER" id="PTHR39164:SF1">
    <property type="entry name" value="PROTEIN CCDC"/>
    <property type="match status" value="1"/>
</dbReference>
<dbReference type="InterPro" id="IPR058247">
    <property type="entry name" value="DUF1453"/>
</dbReference>
<keyword evidence="1" id="KW-0472">Membrane</keyword>
<keyword evidence="1" id="KW-0812">Transmembrane</keyword>
<evidence type="ECO:0000256" key="1">
    <source>
        <dbReference type="SAM" id="Phobius"/>
    </source>
</evidence>
<dbReference type="PIRSF" id="PIRSF021441">
    <property type="entry name" value="DUF1453"/>
    <property type="match status" value="1"/>
</dbReference>
<sequence>MSFILSIIITLVFGVGVILIRMKASKEPATVKKIIIPPIMMSTGALMFVIPYFRVSPAGILEAVLMGFVFSLILIWTTRFEIKHKYVFIKRTKSFPVILLSLLLIRLGIKYWISGSVDVGELSGMFWILAFAMIVPWRIAMYFQYKNVAGKLEQTEEI</sequence>
<dbReference type="Pfam" id="PF07301">
    <property type="entry name" value="DUF1453"/>
    <property type="match status" value="1"/>
</dbReference>
<organism evidence="2 3">
    <name type="scientific">Listeria grandensis</name>
    <dbReference type="NCBI Taxonomy" id="1494963"/>
    <lineage>
        <taxon>Bacteria</taxon>
        <taxon>Bacillati</taxon>
        <taxon>Bacillota</taxon>
        <taxon>Bacilli</taxon>
        <taxon>Bacillales</taxon>
        <taxon>Listeriaceae</taxon>
        <taxon>Listeria</taxon>
    </lineage>
</organism>
<feature type="transmembrane region" description="Helical" evidence="1">
    <location>
        <begin position="94"/>
        <end position="113"/>
    </location>
</feature>
<comment type="caution">
    <text evidence="2">The sequence shown here is derived from an EMBL/GenBank/DDBJ whole genome shotgun (WGS) entry which is preliminary data.</text>
</comment>
<dbReference type="InterPro" id="IPR031306">
    <property type="entry name" value="CcdC"/>
</dbReference>
<dbReference type="PANTHER" id="PTHR39164">
    <property type="entry name" value="PROTEIN CCDC"/>
    <property type="match status" value="1"/>
</dbReference>
<feature type="transmembrane region" description="Helical" evidence="1">
    <location>
        <begin position="125"/>
        <end position="143"/>
    </location>
</feature>
<dbReference type="Proteomes" id="UP000535908">
    <property type="component" value="Unassembled WGS sequence"/>
</dbReference>
<feature type="transmembrane region" description="Helical" evidence="1">
    <location>
        <begin position="59"/>
        <end position="82"/>
    </location>
</feature>
<protein>
    <submittedName>
        <fullName evidence="2">DUF1453 family protein</fullName>
    </submittedName>
</protein>
<proteinExistence type="predicted"/>
<evidence type="ECO:0000313" key="3">
    <source>
        <dbReference type="Proteomes" id="UP000535908"/>
    </source>
</evidence>
<gene>
    <name evidence="2" type="ORF">HCA69_01930</name>
</gene>
<accession>A0A7X1CNM7</accession>
<keyword evidence="1" id="KW-1133">Transmembrane helix</keyword>
<evidence type="ECO:0000313" key="2">
    <source>
        <dbReference type="EMBL" id="MBC1935108.1"/>
    </source>
</evidence>
<dbReference type="EMBL" id="JAARWN010000001">
    <property type="protein sequence ID" value="MBC1935108.1"/>
    <property type="molecule type" value="Genomic_DNA"/>
</dbReference>
<feature type="transmembrane region" description="Helical" evidence="1">
    <location>
        <begin position="6"/>
        <end position="22"/>
    </location>
</feature>